<organism evidence="2 3">
    <name type="scientific">Vicingus serpentipes</name>
    <dbReference type="NCBI Taxonomy" id="1926625"/>
    <lineage>
        <taxon>Bacteria</taxon>
        <taxon>Pseudomonadati</taxon>
        <taxon>Bacteroidota</taxon>
        <taxon>Flavobacteriia</taxon>
        <taxon>Flavobacteriales</taxon>
        <taxon>Vicingaceae</taxon>
        <taxon>Vicingus</taxon>
    </lineage>
</organism>
<dbReference type="AlphaFoldDB" id="A0A5C6RUE5"/>
<name>A0A5C6RUE5_9FLAO</name>
<protein>
    <recommendedName>
        <fullName evidence="4">BIG2 domain-containing protein</fullName>
    </recommendedName>
</protein>
<comment type="caution">
    <text evidence="2">The sequence shown here is derived from an EMBL/GenBank/DDBJ whole genome shotgun (WGS) entry which is preliminary data.</text>
</comment>
<accession>A0A5C6RUE5</accession>
<feature type="chain" id="PRO_5022930502" description="BIG2 domain-containing protein" evidence="1">
    <location>
        <begin position="23"/>
        <end position="110"/>
    </location>
</feature>
<keyword evidence="1" id="KW-0732">Signal</keyword>
<proteinExistence type="predicted"/>
<evidence type="ECO:0000313" key="2">
    <source>
        <dbReference type="EMBL" id="TXB65863.1"/>
    </source>
</evidence>
<evidence type="ECO:0000313" key="3">
    <source>
        <dbReference type="Proteomes" id="UP000321721"/>
    </source>
</evidence>
<dbReference type="Proteomes" id="UP000321721">
    <property type="component" value="Unassembled WGS sequence"/>
</dbReference>
<feature type="signal peptide" evidence="1">
    <location>
        <begin position="1"/>
        <end position="22"/>
    </location>
</feature>
<evidence type="ECO:0008006" key="4">
    <source>
        <dbReference type="Google" id="ProtNLM"/>
    </source>
</evidence>
<evidence type="ECO:0000256" key="1">
    <source>
        <dbReference type="SAM" id="SignalP"/>
    </source>
</evidence>
<reference evidence="2 3" key="1">
    <citation type="submission" date="2019-08" db="EMBL/GenBank/DDBJ databases">
        <title>Genome of Vicingus serpentipes NCIMB 15042.</title>
        <authorList>
            <person name="Bowman J.P."/>
        </authorList>
    </citation>
    <scope>NUCLEOTIDE SEQUENCE [LARGE SCALE GENOMIC DNA]</scope>
    <source>
        <strain evidence="2 3">NCIMB 15042</strain>
    </source>
</reference>
<dbReference type="RefSeq" id="WP_147099110.1">
    <property type="nucleotide sequence ID" value="NZ_VOOS01000002.1"/>
</dbReference>
<keyword evidence="3" id="KW-1185">Reference proteome</keyword>
<dbReference type="EMBL" id="VOOS01000002">
    <property type="protein sequence ID" value="TXB65863.1"/>
    <property type="molecule type" value="Genomic_DNA"/>
</dbReference>
<sequence length="110" mass="11992">MKKITLSIAILALIAISNETFAQAQKSKSVSKEVSIEEENGVKTLTITNTIDGNTTTEVYTGDEAETKIAEFAKEKSGTTKTVIIGEDGKQHMSVETKVVIKEEIEEDEN</sequence>
<gene>
    <name evidence="2" type="ORF">FRY74_04650</name>
</gene>